<comment type="caution">
    <text evidence="1">The sequence shown here is derived from an EMBL/GenBank/DDBJ whole genome shotgun (WGS) entry which is preliminary data.</text>
</comment>
<evidence type="ECO:0000313" key="1">
    <source>
        <dbReference type="EMBL" id="MDR6781562.1"/>
    </source>
</evidence>
<dbReference type="Proteomes" id="UP001246858">
    <property type="component" value="Unassembled WGS sequence"/>
</dbReference>
<name>A0ACC6KQU2_9SPHI</name>
<sequence length="57" mass="6935">MIVPQFSEVFNEQDNQKIAWLDLLDEAYHQLHFFMHKADLIEKLMFSYMIMSLRSLK</sequence>
<keyword evidence="2" id="KW-1185">Reference proteome</keyword>
<gene>
    <name evidence="1" type="ORF">J2X78_000114</name>
</gene>
<accession>A0ACC6KQU2</accession>
<proteinExistence type="predicted"/>
<evidence type="ECO:0000313" key="2">
    <source>
        <dbReference type="Proteomes" id="UP001246858"/>
    </source>
</evidence>
<protein>
    <submittedName>
        <fullName evidence="1">Uncharacterized protein</fullName>
    </submittedName>
</protein>
<dbReference type="EMBL" id="JAVDTF010000001">
    <property type="protein sequence ID" value="MDR6781562.1"/>
    <property type="molecule type" value="Genomic_DNA"/>
</dbReference>
<reference evidence="1" key="1">
    <citation type="submission" date="2023-07" db="EMBL/GenBank/DDBJ databases">
        <title>Sorghum-associated microbial communities from plants grown in Nebraska, USA.</title>
        <authorList>
            <person name="Schachtman D."/>
        </authorList>
    </citation>
    <scope>NUCLEOTIDE SEQUENCE</scope>
    <source>
        <strain evidence="1">2697</strain>
    </source>
</reference>
<organism evidence="1 2">
    <name type="scientific">Pedobacter africanus</name>
    <dbReference type="NCBI Taxonomy" id="151894"/>
    <lineage>
        <taxon>Bacteria</taxon>
        <taxon>Pseudomonadati</taxon>
        <taxon>Bacteroidota</taxon>
        <taxon>Sphingobacteriia</taxon>
        <taxon>Sphingobacteriales</taxon>
        <taxon>Sphingobacteriaceae</taxon>
        <taxon>Pedobacter</taxon>
    </lineage>
</organism>